<evidence type="ECO:0000313" key="1">
    <source>
        <dbReference type="EMBL" id="TRY65845.1"/>
    </source>
</evidence>
<feature type="non-terminal residue" evidence="1">
    <location>
        <position position="38"/>
    </location>
</feature>
<organism evidence="1 2">
    <name type="scientific">Danionella cerebrum</name>
    <dbReference type="NCBI Taxonomy" id="2873325"/>
    <lineage>
        <taxon>Eukaryota</taxon>
        <taxon>Metazoa</taxon>
        <taxon>Chordata</taxon>
        <taxon>Craniata</taxon>
        <taxon>Vertebrata</taxon>
        <taxon>Euteleostomi</taxon>
        <taxon>Actinopterygii</taxon>
        <taxon>Neopterygii</taxon>
        <taxon>Teleostei</taxon>
        <taxon>Ostariophysi</taxon>
        <taxon>Cypriniformes</taxon>
        <taxon>Danionidae</taxon>
        <taxon>Danioninae</taxon>
        <taxon>Danionella</taxon>
    </lineage>
</organism>
<dbReference type="EMBL" id="SRMA01026893">
    <property type="protein sequence ID" value="TRY65845.1"/>
    <property type="molecule type" value="Genomic_DNA"/>
</dbReference>
<dbReference type="AlphaFoldDB" id="A0A553NK82"/>
<sequence length="38" mass="4195">MSKQYGTCSTTCLSMWALPTSCREGCCRHTGGWEVLPL</sequence>
<name>A0A553NK82_9TELE</name>
<reference evidence="1 2" key="1">
    <citation type="journal article" date="2019" name="Sci. Data">
        <title>Hybrid genome assembly and annotation of Danionella translucida.</title>
        <authorList>
            <person name="Kadobianskyi M."/>
            <person name="Schulze L."/>
            <person name="Schuelke M."/>
            <person name="Judkewitz B."/>
        </authorList>
    </citation>
    <scope>NUCLEOTIDE SEQUENCE [LARGE SCALE GENOMIC DNA]</scope>
    <source>
        <strain evidence="1 2">Bolton</strain>
    </source>
</reference>
<evidence type="ECO:0000313" key="2">
    <source>
        <dbReference type="Proteomes" id="UP000316079"/>
    </source>
</evidence>
<protein>
    <submittedName>
        <fullName evidence="1">Uncharacterized protein</fullName>
    </submittedName>
</protein>
<keyword evidence="2" id="KW-1185">Reference proteome</keyword>
<gene>
    <name evidence="1" type="ORF">DNTS_018015</name>
</gene>
<dbReference type="Proteomes" id="UP000316079">
    <property type="component" value="Unassembled WGS sequence"/>
</dbReference>
<proteinExistence type="predicted"/>
<accession>A0A553NK82</accession>
<comment type="caution">
    <text evidence="1">The sequence shown here is derived from an EMBL/GenBank/DDBJ whole genome shotgun (WGS) entry which is preliminary data.</text>
</comment>